<dbReference type="PANTHER" id="PTHR37299:SF1">
    <property type="entry name" value="STAGE 0 SPORULATION PROTEIN A HOMOLOG"/>
    <property type="match status" value="1"/>
</dbReference>
<organism evidence="1 2">
    <name type="scientific">Mucilaginibacter ginkgonis</name>
    <dbReference type="NCBI Taxonomy" id="2682091"/>
    <lineage>
        <taxon>Bacteria</taxon>
        <taxon>Pseudomonadati</taxon>
        <taxon>Bacteroidota</taxon>
        <taxon>Sphingobacteriia</taxon>
        <taxon>Sphingobacteriales</taxon>
        <taxon>Sphingobacteriaceae</taxon>
        <taxon>Mucilaginibacter</taxon>
    </lineage>
</organism>
<dbReference type="KEGG" id="mgik:GO620_017125"/>
<dbReference type="Pfam" id="PF00072">
    <property type="entry name" value="Response_reg"/>
    <property type="match status" value="1"/>
</dbReference>
<evidence type="ECO:0000313" key="1">
    <source>
        <dbReference type="EMBL" id="QQL49863.1"/>
    </source>
</evidence>
<dbReference type="PROSITE" id="PS50110">
    <property type="entry name" value="RESPONSE_REGULATORY"/>
    <property type="match status" value="1"/>
</dbReference>
<dbReference type="SMART" id="SM00850">
    <property type="entry name" value="LytTR"/>
    <property type="match status" value="1"/>
</dbReference>
<dbReference type="Proteomes" id="UP000429232">
    <property type="component" value="Chromosome"/>
</dbReference>
<evidence type="ECO:0000313" key="2">
    <source>
        <dbReference type="Proteomes" id="UP000429232"/>
    </source>
</evidence>
<proteinExistence type="predicted"/>
<dbReference type="AlphaFoldDB" id="A0A6I4HZX0"/>
<accession>A0A6I4HZX0</accession>
<dbReference type="Pfam" id="PF04397">
    <property type="entry name" value="LytTR"/>
    <property type="match status" value="1"/>
</dbReference>
<dbReference type="Gene3D" id="3.40.50.2300">
    <property type="match status" value="1"/>
</dbReference>
<dbReference type="InterPro" id="IPR011006">
    <property type="entry name" value="CheY-like_superfamily"/>
</dbReference>
<dbReference type="GO" id="GO:0003677">
    <property type="term" value="F:DNA binding"/>
    <property type="evidence" value="ECO:0007669"/>
    <property type="project" value="UniProtKB-KW"/>
</dbReference>
<dbReference type="GO" id="GO:0000156">
    <property type="term" value="F:phosphorelay response regulator activity"/>
    <property type="evidence" value="ECO:0007669"/>
    <property type="project" value="InterPro"/>
</dbReference>
<dbReference type="InterPro" id="IPR046947">
    <property type="entry name" value="LytR-like"/>
</dbReference>
<name>A0A6I4HZX0_9SPHI</name>
<dbReference type="EMBL" id="CP066775">
    <property type="protein sequence ID" value="QQL49863.1"/>
    <property type="molecule type" value="Genomic_DNA"/>
</dbReference>
<dbReference type="SMART" id="SM00448">
    <property type="entry name" value="REC"/>
    <property type="match status" value="1"/>
</dbReference>
<keyword evidence="1" id="KW-0238">DNA-binding</keyword>
<dbReference type="Gene3D" id="2.40.50.1020">
    <property type="entry name" value="LytTr DNA-binding domain"/>
    <property type="match status" value="1"/>
</dbReference>
<keyword evidence="2" id="KW-1185">Reference proteome</keyword>
<dbReference type="RefSeq" id="WP_157523428.1">
    <property type="nucleotide sequence ID" value="NZ_CP066775.1"/>
</dbReference>
<dbReference type="InterPro" id="IPR007492">
    <property type="entry name" value="LytTR_DNA-bd_dom"/>
</dbReference>
<dbReference type="SUPFAM" id="SSF52172">
    <property type="entry name" value="CheY-like"/>
    <property type="match status" value="1"/>
</dbReference>
<gene>
    <name evidence="1" type="ORF">GO620_017125</name>
</gene>
<protein>
    <submittedName>
        <fullName evidence="1">LytTR family transcriptional regulator DNA-binding domain-containing protein</fullName>
    </submittedName>
</protein>
<dbReference type="PROSITE" id="PS50930">
    <property type="entry name" value="HTH_LYTTR"/>
    <property type="match status" value="1"/>
</dbReference>
<dbReference type="InterPro" id="IPR001789">
    <property type="entry name" value="Sig_transdc_resp-reg_receiver"/>
</dbReference>
<dbReference type="PANTHER" id="PTHR37299">
    <property type="entry name" value="TRANSCRIPTIONAL REGULATOR-RELATED"/>
    <property type="match status" value="1"/>
</dbReference>
<reference evidence="1 2" key="1">
    <citation type="submission" date="2020-12" db="EMBL/GenBank/DDBJ databases">
        <title>HMF7856_wgs.fasta genome submission.</title>
        <authorList>
            <person name="Kang H."/>
            <person name="Kim H."/>
            <person name="Joh K."/>
        </authorList>
    </citation>
    <scope>NUCLEOTIDE SEQUENCE [LARGE SCALE GENOMIC DNA]</scope>
    <source>
        <strain evidence="1 2">HMF7856</strain>
    </source>
</reference>
<sequence length="249" mass="28156">MKKALIIDDEPLARMVVLEYLQGFNDIEVLQECGDGFDGMKAIMQHQPDLIFLDVQMPKINGFEMLELLEQPPAVIFCTAFDEFAIKAFEAHAIDYLLKPFSKERFGKAVDKFLAQAPAAAVDQKKQTEELLDEVAQNQPVHDRIVVKTGTKVKIIPVHDVLYLEADDDYVSINTAEGRFLKNKTMSFFEKVLDPRQFVRVHRSFIVAIDQITRIDPYEKDSHIAILKSGAKIPVSKTGHGKLKQVLGI</sequence>